<protein>
    <recommendedName>
        <fullName evidence="3">UPF0434 protein KAK03_10750</fullName>
    </recommendedName>
</protein>
<dbReference type="SUPFAM" id="SSF158997">
    <property type="entry name" value="Trm112p-like"/>
    <property type="match status" value="1"/>
</dbReference>
<dbReference type="HAMAP" id="MF_01187">
    <property type="entry name" value="UPF0434"/>
    <property type="match status" value="1"/>
</dbReference>
<keyword evidence="5" id="KW-1185">Reference proteome</keyword>
<dbReference type="Proteomes" id="UP000676246">
    <property type="component" value="Unassembled WGS sequence"/>
</dbReference>
<dbReference type="Pfam" id="PF03966">
    <property type="entry name" value="Trm112p"/>
    <property type="match status" value="1"/>
</dbReference>
<dbReference type="PANTHER" id="PTHR33505">
    <property type="entry name" value="ZGC:162634"/>
    <property type="match status" value="1"/>
</dbReference>
<comment type="similarity">
    <text evidence="2">In the C-terminal section; belongs to the UPF0434 family.</text>
</comment>
<comment type="similarity">
    <text evidence="1">In the N-terminal section; belongs to the LpxK family.</text>
</comment>
<evidence type="ECO:0000313" key="5">
    <source>
        <dbReference type="Proteomes" id="UP000676246"/>
    </source>
</evidence>
<dbReference type="InterPro" id="IPR005651">
    <property type="entry name" value="Trm112-like"/>
</dbReference>
<evidence type="ECO:0000313" key="4">
    <source>
        <dbReference type="EMBL" id="MBQ0930965.1"/>
    </source>
</evidence>
<dbReference type="EMBL" id="JAGQDD010000006">
    <property type="protein sequence ID" value="MBQ0930965.1"/>
    <property type="molecule type" value="Genomic_DNA"/>
</dbReference>
<gene>
    <name evidence="4" type="ORF">KAK03_10750</name>
</gene>
<organism evidence="4 5">
    <name type="scientific">Ideonella alba</name>
    <dbReference type="NCBI Taxonomy" id="2824118"/>
    <lineage>
        <taxon>Bacteria</taxon>
        <taxon>Pseudomonadati</taxon>
        <taxon>Pseudomonadota</taxon>
        <taxon>Betaproteobacteria</taxon>
        <taxon>Burkholderiales</taxon>
        <taxon>Sphaerotilaceae</taxon>
        <taxon>Ideonella</taxon>
    </lineage>
</organism>
<proteinExistence type="inferred from homology"/>
<accession>A0A940YEG9</accession>
<name>A0A940YEG9_9BURK</name>
<evidence type="ECO:0000256" key="1">
    <source>
        <dbReference type="ARBA" id="ARBA00061313"/>
    </source>
</evidence>
<comment type="similarity">
    <text evidence="3">Belongs to the UPF0434 family.</text>
</comment>
<dbReference type="Gene3D" id="2.20.25.10">
    <property type="match status" value="1"/>
</dbReference>
<sequence>MSVDHRLLDLLVCPLCKSSLRLRRDEQNRPTELVCVADRLAFPIRDGIPVMLANEARALPAEEEA</sequence>
<reference evidence="4 5" key="1">
    <citation type="submission" date="2021-04" db="EMBL/GenBank/DDBJ databases">
        <title>The genome sequence of Ideonella sp. 3Y2.</title>
        <authorList>
            <person name="Liu Y."/>
        </authorList>
    </citation>
    <scope>NUCLEOTIDE SEQUENCE [LARGE SCALE GENOMIC DNA]</scope>
    <source>
        <strain evidence="4 5">3Y2</strain>
    </source>
</reference>
<evidence type="ECO:0000256" key="3">
    <source>
        <dbReference type="HAMAP-Rule" id="MF_01187"/>
    </source>
</evidence>
<dbReference type="AlphaFoldDB" id="A0A940YEG9"/>
<comment type="caution">
    <text evidence="4">The sequence shown here is derived from an EMBL/GenBank/DDBJ whole genome shotgun (WGS) entry which is preliminary data.</text>
</comment>
<dbReference type="PANTHER" id="PTHR33505:SF4">
    <property type="entry name" value="PROTEIN PREY, MITOCHONDRIAL"/>
    <property type="match status" value="1"/>
</dbReference>
<dbReference type="FunFam" id="2.20.25.10:FF:000002">
    <property type="entry name" value="UPF0434 protein YcaR"/>
    <property type="match status" value="1"/>
</dbReference>
<evidence type="ECO:0000256" key="2">
    <source>
        <dbReference type="ARBA" id="ARBA00061381"/>
    </source>
</evidence>
<dbReference type="RefSeq" id="WP_210853952.1">
    <property type="nucleotide sequence ID" value="NZ_JAGQDD010000006.1"/>
</dbReference>
<dbReference type="GO" id="GO:0005829">
    <property type="term" value="C:cytosol"/>
    <property type="evidence" value="ECO:0007669"/>
    <property type="project" value="TreeGrafter"/>
</dbReference>